<dbReference type="EMBL" id="JACIGO010000003">
    <property type="protein sequence ID" value="MBB4291204.1"/>
    <property type="molecule type" value="Genomic_DNA"/>
</dbReference>
<gene>
    <name evidence="2" type="ORF">GGE16_003263</name>
</gene>
<organism evidence="2 3">
    <name type="scientific">Rhizobium leguminosarum</name>
    <dbReference type="NCBI Taxonomy" id="384"/>
    <lineage>
        <taxon>Bacteria</taxon>
        <taxon>Pseudomonadati</taxon>
        <taxon>Pseudomonadota</taxon>
        <taxon>Alphaproteobacteria</taxon>
        <taxon>Hyphomicrobiales</taxon>
        <taxon>Rhizobiaceae</taxon>
        <taxon>Rhizobium/Agrobacterium group</taxon>
        <taxon>Rhizobium</taxon>
    </lineage>
</organism>
<evidence type="ECO:0000256" key="1">
    <source>
        <dbReference type="SAM" id="Phobius"/>
    </source>
</evidence>
<dbReference type="Proteomes" id="UP000538507">
    <property type="component" value="Unassembled WGS sequence"/>
</dbReference>
<evidence type="ECO:0000313" key="2">
    <source>
        <dbReference type="EMBL" id="MBB4291204.1"/>
    </source>
</evidence>
<keyword evidence="1" id="KW-0812">Transmembrane</keyword>
<reference evidence="2 3" key="1">
    <citation type="submission" date="2020-08" db="EMBL/GenBank/DDBJ databases">
        <title>Genomic Encyclopedia of Type Strains, Phase IV (KMG-V): Genome sequencing to study the core and pangenomes of soil and plant-associated prokaryotes.</title>
        <authorList>
            <person name="Whitman W."/>
        </authorList>
    </citation>
    <scope>NUCLEOTIDE SEQUENCE [LARGE SCALE GENOMIC DNA]</scope>
    <source>
        <strain evidence="2 3">SEMIA 415</strain>
    </source>
</reference>
<name>A0AAE2ML22_RHILE</name>
<feature type="transmembrane region" description="Helical" evidence="1">
    <location>
        <begin position="116"/>
        <end position="136"/>
    </location>
</feature>
<accession>A0AAE2ML22</accession>
<keyword evidence="1" id="KW-1133">Transmembrane helix</keyword>
<protein>
    <submittedName>
        <fullName evidence="2">PurR-regulated permease PerM</fullName>
    </submittedName>
</protein>
<proteinExistence type="predicted"/>
<sequence>MFLEDELAVGRMRMRRISVSLFVAVTALVACIAAIVGFASAARAETQQASNQLAALVRPNGVNSGSPAGFYVEAPWLKPDVAIDVSGPIAKAATMVAQKSSTMNLTQTATQAEEQIIRGLTMLLLALTAASGLAVWRRRLKGIVLIGAKPDGR</sequence>
<keyword evidence="1" id="KW-0472">Membrane</keyword>
<comment type="caution">
    <text evidence="2">The sequence shown here is derived from an EMBL/GenBank/DDBJ whole genome shotgun (WGS) entry which is preliminary data.</text>
</comment>
<dbReference type="AlphaFoldDB" id="A0AAE2ML22"/>
<evidence type="ECO:0000313" key="3">
    <source>
        <dbReference type="Proteomes" id="UP000538507"/>
    </source>
</evidence>